<keyword evidence="5" id="KW-1185">Reference proteome</keyword>
<evidence type="ECO:0000256" key="2">
    <source>
        <dbReference type="SAM" id="Phobius"/>
    </source>
</evidence>
<organism evidence="4 5">
    <name type="scientific">Caulifigura coniformis</name>
    <dbReference type="NCBI Taxonomy" id="2527983"/>
    <lineage>
        <taxon>Bacteria</taxon>
        <taxon>Pseudomonadati</taxon>
        <taxon>Planctomycetota</taxon>
        <taxon>Planctomycetia</taxon>
        <taxon>Planctomycetales</taxon>
        <taxon>Planctomycetaceae</taxon>
        <taxon>Caulifigura</taxon>
    </lineage>
</organism>
<dbReference type="PANTHER" id="PTHR34512">
    <property type="entry name" value="CELL SURFACE PROTEIN"/>
    <property type="match status" value="1"/>
</dbReference>
<evidence type="ECO:0000256" key="1">
    <source>
        <dbReference type="SAM" id="MobiDB-lite"/>
    </source>
</evidence>
<name>A0A517SB11_9PLAN</name>
<feature type="transmembrane region" description="Helical" evidence="2">
    <location>
        <begin position="12"/>
        <end position="32"/>
    </location>
</feature>
<gene>
    <name evidence="4" type="ORF">Pan44_13570</name>
</gene>
<proteinExistence type="predicted"/>
<evidence type="ECO:0000313" key="5">
    <source>
        <dbReference type="Proteomes" id="UP000315700"/>
    </source>
</evidence>
<dbReference type="Gene3D" id="2.130.10.10">
    <property type="entry name" value="YVTN repeat-like/Quinoprotein amine dehydrogenase"/>
    <property type="match status" value="2"/>
</dbReference>
<dbReference type="KEGG" id="ccos:Pan44_13570"/>
<feature type="domain" description="Pyrrolo-quinoline quinone repeat" evidence="3">
    <location>
        <begin position="1083"/>
        <end position="1212"/>
    </location>
</feature>
<dbReference type="PANTHER" id="PTHR34512:SF30">
    <property type="entry name" value="OUTER MEMBRANE PROTEIN ASSEMBLY FACTOR BAMB"/>
    <property type="match status" value="1"/>
</dbReference>
<accession>A0A517SB11</accession>
<dbReference type="InterPro" id="IPR011047">
    <property type="entry name" value="Quinoprotein_ADH-like_sf"/>
</dbReference>
<dbReference type="Pfam" id="PF13360">
    <property type="entry name" value="PQQ_2"/>
    <property type="match status" value="2"/>
</dbReference>
<sequence>MRCDVNWECIESAVVVRAILSLIVALAGAFPFSAIGQDESRDQLLRYALQVDIDDEARAQFVASETELARGDLLTAVSRWRAMLDSAQPAGLVPYRGALMSTPTAIAALIDQQPEAIRLEYVRITEPLANRALAEAVGKEDIDALWRVVDRFPHTTAALEACEQIASRTFDAGDFLACSIAVDRWLDASNDPRKAVERLPQMAAWRRLSLLALGETAVADSGWTEWAAILPNDLRTAVARLEPVDAATVASAEPVSDVAEVLPSDDVLWSSTSSDETHEPAWDRMMRDFEKLAQPLFMVGRPVVGDGFLLIEGASARRLKTADGTTEWKRRSPTDPASAGHEAMDAFREALGESISSRSMIDGDREFSVRPLESNRPRVVIADQIDVSALADGRRIEAIREFSDPAGGPPRAAKVLAPPRLGHGQLYTLTEAGGQLVLNSLDPETFVNRWGTRLGDAGLNLVADHRRSWMPAQIETSGRSVRCATGNGGLASVDPRTGRLEWVHRSEREDWRGAGLPPVAGPMSSHSPRFRTWTGWREPLLALMDDLVIWVGPESEAITALDRITGEVRWQRPRENGLAVLQRHETLLVIRSDAVQRLNPVDGAVIWSTPIIQPAGAGAFAGGWYVQPLRSGGAAALRLEDGALTRSVAWDSEIAGQRPKTLDELRSLTWTPAGIVVRTPRGLALHRTVAAQREASPEKANTPQWLAAAGQLAAAEKLLREQTAPAGRWRHTFRLIARETAAGEFHPIPAPIGRTPAPPRFDDVDEALAAFLLDRRPETALDLLEQISLAGLSERWVESNRRLSRRIRADLLVVATLLPPAVPGSQGFTSVPPAMRGRLDELLNRVGAARPDEVERLLDLLRRTDWGAARTLDRLQASPALDTRGRARQRLALLSLEGLGGDVGPRAAELERALRPVAASIPAWPSKEPVLASVRSWNIAVDQWPVWFEPQAPGELDRLSIAVKLTGHNRGITGMGVHFSGAGQDRPWAIDLPKTERSLQSSDYRQSIGIGPLVLLQSGTGLHGLLPFNAAGERGASKLWDVPWIDAWGDVATYSVSFLPRLSDSAPGRHPLDLDEFGRPLAQLGPVTASNLYYREFGRLVCCETATGRRMWDRDAFDPDAFAVADHTALVVVSPSRKRIETLDPLDGSLLATRELGFSGGELRTTVGTTAILRSGAIAGTIADPAAGDEPSGLAAVELESGTLLWKAPIDPRAVEFKVGSRLIGAAGPDAIQLFRPSDGTEMARVAISPPGEIADVYAVDDPFALMICVFGPPAVEQLRPPLMFLGNRRRPYANGTVYGLDPHTFELKWSIPLEKSVFPLDQPRDIPLLVINDAVLRGPELREDRIRCFDKRTGRQVGNDLQGELVGSTGLVVERSQSDGWVEVRTSRGIFRFEFPAAGP</sequence>
<reference evidence="4 5" key="1">
    <citation type="submission" date="2019-02" db="EMBL/GenBank/DDBJ databases">
        <title>Deep-cultivation of Planctomycetes and their phenomic and genomic characterization uncovers novel biology.</title>
        <authorList>
            <person name="Wiegand S."/>
            <person name="Jogler M."/>
            <person name="Boedeker C."/>
            <person name="Pinto D."/>
            <person name="Vollmers J."/>
            <person name="Rivas-Marin E."/>
            <person name="Kohn T."/>
            <person name="Peeters S.H."/>
            <person name="Heuer A."/>
            <person name="Rast P."/>
            <person name="Oberbeckmann S."/>
            <person name="Bunk B."/>
            <person name="Jeske O."/>
            <person name="Meyerdierks A."/>
            <person name="Storesund J.E."/>
            <person name="Kallscheuer N."/>
            <person name="Luecker S."/>
            <person name="Lage O.M."/>
            <person name="Pohl T."/>
            <person name="Merkel B.J."/>
            <person name="Hornburger P."/>
            <person name="Mueller R.-W."/>
            <person name="Bruemmer F."/>
            <person name="Labrenz M."/>
            <person name="Spormann A.M."/>
            <person name="Op den Camp H."/>
            <person name="Overmann J."/>
            <person name="Amann R."/>
            <person name="Jetten M.S.M."/>
            <person name="Mascher T."/>
            <person name="Medema M.H."/>
            <person name="Devos D.P."/>
            <person name="Kaster A.-K."/>
            <person name="Ovreas L."/>
            <person name="Rohde M."/>
            <person name="Galperin M.Y."/>
            <person name="Jogler C."/>
        </authorList>
    </citation>
    <scope>NUCLEOTIDE SEQUENCE [LARGE SCALE GENOMIC DNA]</scope>
    <source>
        <strain evidence="4 5">Pan44</strain>
    </source>
</reference>
<keyword evidence="2" id="KW-1133">Transmembrane helix</keyword>
<dbReference type="SUPFAM" id="SSF50998">
    <property type="entry name" value="Quinoprotein alcohol dehydrogenase-like"/>
    <property type="match status" value="2"/>
</dbReference>
<feature type="region of interest" description="Disordered" evidence="1">
    <location>
        <begin position="322"/>
        <end position="341"/>
    </location>
</feature>
<dbReference type="Proteomes" id="UP000315700">
    <property type="component" value="Chromosome"/>
</dbReference>
<protein>
    <submittedName>
        <fullName evidence="4">PQQ enzyme repeat protein</fullName>
    </submittedName>
</protein>
<dbReference type="InterPro" id="IPR015943">
    <property type="entry name" value="WD40/YVTN_repeat-like_dom_sf"/>
</dbReference>
<dbReference type="InParanoid" id="A0A517SB11"/>
<dbReference type="OrthoDB" id="234904at2"/>
<evidence type="ECO:0000313" key="4">
    <source>
        <dbReference type="EMBL" id="QDT53340.1"/>
    </source>
</evidence>
<feature type="domain" description="Pyrrolo-quinoline quinone repeat" evidence="3">
    <location>
        <begin position="487"/>
        <end position="672"/>
    </location>
</feature>
<dbReference type="InterPro" id="IPR002372">
    <property type="entry name" value="PQQ_rpt_dom"/>
</dbReference>
<keyword evidence="2" id="KW-0472">Membrane</keyword>
<evidence type="ECO:0000259" key="3">
    <source>
        <dbReference type="Pfam" id="PF13360"/>
    </source>
</evidence>
<keyword evidence="2" id="KW-0812">Transmembrane</keyword>
<dbReference type="EMBL" id="CP036271">
    <property type="protein sequence ID" value="QDT53340.1"/>
    <property type="molecule type" value="Genomic_DNA"/>
</dbReference>